<dbReference type="AlphaFoldDB" id="A0A5J5FUX6"/>
<dbReference type="OrthoDB" id="1649543at2"/>
<sequence length="354" mass="40266">MTILWLQLGFAFLCALLARYYAVPALAGSLPVRPNRMLVALTAVSFIAVAGLRNNIGDTVFYVHSYEITDFTWTYALHHSDMGFSVLQMLLQQISDDPQILIFTTALITHTLIIWTFYRYSRLFELSVYAFITSGGFVVSMNGIRQYLAAAIVFAATPYIMKGNWAKYMLVVLLAALIHQSALILIPIYFIVRREAWKGSTFALLGVAVAIVIGFNQFSELLFSAIRDTKYATYQDFTEGGANVLRVFFYAIPLVIAFAGRRRLKQLYPKIDILVNLSLIGMVLMIVSTQNWIFARVAIYFNLYQILLCSWVVKAFREKDQKLVYLALLAVYVLYFFYENVISLGLIYSSDYLP</sequence>
<protein>
    <submittedName>
        <fullName evidence="2">EpsG family protein</fullName>
    </submittedName>
</protein>
<dbReference type="RefSeq" id="WP_150459561.1">
    <property type="nucleotide sequence ID" value="NZ_VYKK01000029.1"/>
</dbReference>
<reference evidence="2 3" key="1">
    <citation type="submission" date="2019-09" db="EMBL/GenBank/DDBJ databases">
        <title>Bacillus ochoae sp. nov., Paenibacillus whitsoniae sp. nov., Paenibacillus spiritus sp. nov. Isolated from the Mars Exploration Rover during spacecraft assembly.</title>
        <authorList>
            <person name="Seuylemezian A."/>
            <person name="Vaishampayan P."/>
        </authorList>
    </citation>
    <scope>NUCLEOTIDE SEQUENCE [LARGE SCALE GENOMIC DNA]</scope>
    <source>
        <strain evidence="2 3">MER_111</strain>
    </source>
</reference>
<keyword evidence="1" id="KW-0812">Transmembrane</keyword>
<feature type="transmembrane region" description="Helical" evidence="1">
    <location>
        <begin position="299"/>
        <end position="316"/>
    </location>
</feature>
<feature type="transmembrane region" description="Helical" evidence="1">
    <location>
        <begin position="100"/>
        <end position="118"/>
    </location>
</feature>
<dbReference type="Pfam" id="PF14897">
    <property type="entry name" value="EpsG"/>
    <property type="match status" value="1"/>
</dbReference>
<dbReference type="EMBL" id="VYKK01000029">
    <property type="protein sequence ID" value="KAA8997562.1"/>
    <property type="molecule type" value="Genomic_DNA"/>
</dbReference>
<keyword evidence="1" id="KW-1133">Transmembrane helix</keyword>
<feature type="transmembrane region" description="Helical" evidence="1">
    <location>
        <begin position="130"/>
        <end position="156"/>
    </location>
</feature>
<dbReference type="Proteomes" id="UP000367750">
    <property type="component" value="Unassembled WGS sequence"/>
</dbReference>
<feature type="transmembrane region" description="Helical" evidence="1">
    <location>
        <begin position="168"/>
        <end position="190"/>
    </location>
</feature>
<feature type="transmembrane region" description="Helical" evidence="1">
    <location>
        <begin position="323"/>
        <end position="348"/>
    </location>
</feature>
<name>A0A5J5FUX6_9BACL</name>
<keyword evidence="1" id="KW-0472">Membrane</keyword>
<feature type="transmembrane region" description="Helical" evidence="1">
    <location>
        <begin position="273"/>
        <end position="293"/>
    </location>
</feature>
<proteinExistence type="predicted"/>
<feature type="transmembrane region" description="Helical" evidence="1">
    <location>
        <begin position="243"/>
        <end position="261"/>
    </location>
</feature>
<evidence type="ECO:0000256" key="1">
    <source>
        <dbReference type="SAM" id="Phobius"/>
    </source>
</evidence>
<gene>
    <name evidence="2" type="ORF">F4V43_17530</name>
</gene>
<evidence type="ECO:0000313" key="3">
    <source>
        <dbReference type="Proteomes" id="UP000367750"/>
    </source>
</evidence>
<organism evidence="2 3">
    <name type="scientific">Paenibacillus spiritus</name>
    <dbReference type="NCBI Taxonomy" id="2496557"/>
    <lineage>
        <taxon>Bacteria</taxon>
        <taxon>Bacillati</taxon>
        <taxon>Bacillota</taxon>
        <taxon>Bacilli</taxon>
        <taxon>Bacillales</taxon>
        <taxon>Paenibacillaceae</taxon>
        <taxon>Paenibacillus</taxon>
    </lineage>
</organism>
<comment type="caution">
    <text evidence="2">The sequence shown here is derived from an EMBL/GenBank/DDBJ whole genome shotgun (WGS) entry which is preliminary data.</text>
</comment>
<dbReference type="InterPro" id="IPR049458">
    <property type="entry name" value="EpsG-like"/>
</dbReference>
<keyword evidence="3" id="KW-1185">Reference proteome</keyword>
<accession>A0A5J5FUX6</accession>
<feature type="transmembrane region" description="Helical" evidence="1">
    <location>
        <begin position="202"/>
        <end position="223"/>
    </location>
</feature>
<evidence type="ECO:0000313" key="2">
    <source>
        <dbReference type="EMBL" id="KAA8997562.1"/>
    </source>
</evidence>